<organism evidence="1">
    <name type="scientific">Streptomyces althioticus</name>
    <dbReference type="NCBI Taxonomy" id="83380"/>
    <lineage>
        <taxon>Bacteria</taxon>
        <taxon>Bacillati</taxon>
        <taxon>Actinomycetota</taxon>
        <taxon>Actinomycetes</taxon>
        <taxon>Kitasatosporales</taxon>
        <taxon>Streptomycetaceae</taxon>
        <taxon>Streptomyces</taxon>
        <taxon>Streptomyces althioticus group</taxon>
    </lineage>
</organism>
<accession>A0ABZ1YFG1</accession>
<gene>
    <name evidence="1" type="ORF">OIE82_34635</name>
    <name evidence="2" type="ORF">OIE82_35910</name>
</gene>
<evidence type="ECO:0000313" key="2">
    <source>
        <dbReference type="EMBL" id="WUU58558.1"/>
    </source>
</evidence>
<protein>
    <submittedName>
        <fullName evidence="1">Uncharacterized protein</fullName>
    </submittedName>
</protein>
<geneLocation type="plasmid" evidence="1">
    <name>unnamed1</name>
</geneLocation>
<dbReference type="EMBL" id="CP109208">
    <property type="protein sequence ID" value="WUU58558.1"/>
    <property type="molecule type" value="Genomic_DNA"/>
</dbReference>
<dbReference type="RefSeq" id="WP_266479081.1">
    <property type="nucleotide sequence ID" value="NZ_CP109208.1"/>
</dbReference>
<dbReference type="EMBL" id="CP109208">
    <property type="protein sequence ID" value="WUU58315.1"/>
    <property type="molecule type" value="Genomic_DNA"/>
</dbReference>
<sequence>MSRRLAAAIGREDRLEDAGMPADDRVTCSVHQAWAADCADRHGPLTASRVLVETLEIDRIRARSGSAGS</sequence>
<name>A0ABZ1YFG1_9ACTN</name>
<reference evidence="1" key="1">
    <citation type="submission" date="2022-10" db="EMBL/GenBank/DDBJ databases">
        <title>The complete genomes of actinobacterial strains from the NBC collection.</title>
        <authorList>
            <person name="Joergensen T.S."/>
            <person name="Alvarez Arevalo M."/>
            <person name="Sterndorff E.B."/>
            <person name="Faurdal D."/>
            <person name="Vuksanovic O."/>
            <person name="Mourched A.-S."/>
            <person name="Charusanti P."/>
            <person name="Shaw S."/>
            <person name="Blin K."/>
            <person name="Weber T."/>
        </authorList>
    </citation>
    <scope>NUCLEOTIDE SEQUENCE [LARGE SCALE GENOMIC DNA]</scope>
    <source>
        <strain evidence="1">NBC 01686</strain>
        <plasmid evidence="1">unnamed1</plasmid>
    </source>
</reference>
<proteinExistence type="predicted"/>
<evidence type="ECO:0000313" key="1">
    <source>
        <dbReference type="EMBL" id="WUU58315.1"/>
    </source>
</evidence>
<keyword evidence="1" id="KW-0614">Plasmid</keyword>